<comment type="caution">
    <text evidence="2">The sequence shown here is derived from an EMBL/GenBank/DDBJ whole genome shotgun (WGS) entry which is preliminary data.</text>
</comment>
<feature type="chain" id="PRO_5038377209" evidence="1">
    <location>
        <begin position="22"/>
        <end position="226"/>
    </location>
</feature>
<gene>
    <name evidence="2" type="ORF">DX116_06250</name>
</gene>
<dbReference type="AlphaFoldDB" id="A0A371PB68"/>
<accession>A0A371PB68</accession>
<dbReference type="EMBL" id="QUBR01000001">
    <property type="protein sequence ID" value="REK73172.1"/>
    <property type="molecule type" value="Genomic_DNA"/>
</dbReference>
<dbReference type="Proteomes" id="UP000265581">
    <property type="component" value="Unassembled WGS sequence"/>
</dbReference>
<dbReference type="Pfam" id="PF11301">
    <property type="entry name" value="DUF3103"/>
    <property type="match status" value="1"/>
</dbReference>
<protein>
    <submittedName>
        <fullName evidence="2">DUF3103 family protein</fullName>
    </submittedName>
</protein>
<evidence type="ECO:0000313" key="2">
    <source>
        <dbReference type="EMBL" id="REK73172.1"/>
    </source>
</evidence>
<dbReference type="InterPro" id="IPR021452">
    <property type="entry name" value="DUF3103"/>
</dbReference>
<evidence type="ECO:0000256" key="1">
    <source>
        <dbReference type="SAM" id="SignalP"/>
    </source>
</evidence>
<evidence type="ECO:0000313" key="3">
    <source>
        <dbReference type="Proteomes" id="UP000265581"/>
    </source>
</evidence>
<name>A0A371PB68_9ACTN</name>
<feature type="signal peptide" evidence="1">
    <location>
        <begin position="1"/>
        <end position="21"/>
    </location>
</feature>
<keyword evidence="1" id="KW-0732">Signal</keyword>
<reference evidence="2 3" key="1">
    <citation type="submission" date="2018-08" db="EMBL/GenBank/DDBJ databases">
        <title>Aeromicrobium sp. M2KJ-4, whole genome shotgun sequence.</title>
        <authorList>
            <person name="Tuo L."/>
        </authorList>
    </citation>
    <scope>NUCLEOTIDE SEQUENCE [LARGE SCALE GENOMIC DNA]</scope>
    <source>
        <strain evidence="2 3">M2KJ-4</strain>
    </source>
</reference>
<proteinExistence type="predicted"/>
<keyword evidence="3" id="KW-1185">Reference proteome</keyword>
<sequence length="226" mass="23367">MTLGAGAAALALVGASVPGTAAFAESDSVAAESSDAEINRSLDALAKTFASTVSDLEVRESIHDAVAERFDGDTNVLWKTLASEPGVRSGLSASYSKGKSVSSRDALVAVDRLASSIPRLQIAVPANFDAWDPATYTPVVAFMPQGVDDTTVKTVTAYDSSGKATELDAQVPPNVPVIVLGTAELSTAKKQIACRSLRHTRATLDKRRHGLNRCGAASGAALPDVV</sequence>
<organism evidence="2 3">
    <name type="scientific">Aeromicrobium endophyticum</name>
    <dbReference type="NCBI Taxonomy" id="2292704"/>
    <lineage>
        <taxon>Bacteria</taxon>
        <taxon>Bacillati</taxon>
        <taxon>Actinomycetota</taxon>
        <taxon>Actinomycetes</taxon>
        <taxon>Propionibacteriales</taxon>
        <taxon>Nocardioidaceae</taxon>
        <taxon>Aeromicrobium</taxon>
    </lineage>
</organism>